<protein>
    <submittedName>
        <fullName evidence="2">Uncharacterized protein</fullName>
    </submittedName>
</protein>
<accession>A0A450V466</accession>
<sequence>MTRVDVDFYNTPVMLAYLMDLVSPDHRWKNRLKYLVHEYGIDIRRMGFPENPAKRSIWSLVWG</sequence>
<evidence type="ECO:0000313" key="2">
    <source>
        <dbReference type="EMBL" id="VFJ99614.1"/>
    </source>
</evidence>
<dbReference type="EMBL" id="CAADFH010000029">
    <property type="protein sequence ID" value="VFJ93184.1"/>
    <property type="molecule type" value="Genomic_DNA"/>
</dbReference>
<dbReference type="AlphaFoldDB" id="A0A450V466"/>
<organism evidence="2">
    <name type="scientific">Candidatus Kentrum sp. LFY</name>
    <dbReference type="NCBI Taxonomy" id="2126342"/>
    <lineage>
        <taxon>Bacteria</taxon>
        <taxon>Pseudomonadati</taxon>
        <taxon>Pseudomonadota</taxon>
        <taxon>Gammaproteobacteria</taxon>
        <taxon>Candidatus Kentrum</taxon>
    </lineage>
</organism>
<reference evidence="2" key="1">
    <citation type="submission" date="2019-02" db="EMBL/GenBank/DDBJ databases">
        <authorList>
            <person name="Gruber-Vodicka R. H."/>
            <person name="Seah K. B. B."/>
        </authorList>
    </citation>
    <scope>NUCLEOTIDE SEQUENCE</scope>
    <source>
        <strain evidence="1">BECK_M6</strain>
        <strain evidence="2">BECK_M7</strain>
    </source>
</reference>
<name>A0A450V466_9GAMM</name>
<dbReference type="EMBL" id="CAADFF010000151">
    <property type="protein sequence ID" value="VFJ99614.1"/>
    <property type="molecule type" value="Genomic_DNA"/>
</dbReference>
<evidence type="ECO:0000313" key="1">
    <source>
        <dbReference type="EMBL" id="VFJ93184.1"/>
    </source>
</evidence>
<proteinExistence type="predicted"/>
<gene>
    <name evidence="1" type="ORF">BECKLFY1418A_GA0070994_102921</name>
    <name evidence="2" type="ORF">BECKLFY1418B_GA0070995_11511</name>
</gene>